<sequence>MRLEKVVRHRRLTVVLFAAAFISLVARIVLVMSGLDGGLLGATLIAIAPLLFFAALCRILTNRPRHRR</sequence>
<protein>
    <submittedName>
        <fullName evidence="2">Uncharacterized protein</fullName>
    </submittedName>
</protein>
<organism evidence="2 3">
    <name type="scientific">Saccharothrix australiensis</name>
    <dbReference type="NCBI Taxonomy" id="2072"/>
    <lineage>
        <taxon>Bacteria</taxon>
        <taxon>Bacillati</taxon>
        <taxon>Actinomycetota</taxon>
        <taxon>Actinomycetes</taxon>
        <taxon>Pseudonocardiales</taxon>
        <taxon>Pseudonocardiaceae</taxon>
        <taxon>Saccharothrix</taxon>
    </lineage>
</organism>
<keyword evidence="3" id="KW-1185">Reference proteome</keyword>
<keyword evidence="1" id="KW-0472">Membrane</keyword>
<feature type="transmembrane region" description="Helical" evidence="1">
    <location>
        <begin position="39"/>
        <end position="60"/>
    </location>
</feature>
<name>A0A495VUS2_9PSEU</name>
<proteinExistence type="predicted"/>
<evidence type="ECO:0000313" key="2">
    <source>
        <dbReference type="EMBL" id="RKT53099.1"/>
    </source>
</evidence>
<comment type="caution">
    <text evidence="2">The sequence shown here is derived from an EMBL/GenBank/DDBJ whole genome shotgun (WGS) entry which is preliminary data.</text>
</comment>
<dbReference type="Proteomes" id="UP000282084">
    <property type="component" value="Unassembled WGS sequence"/>
</dbReference>
<keyword evidence="1" id="KW-0812">Transmembrane</keyword>
<evidence type="ECO:0000256" key="1">
    <source>
        <dbReference type="SAM" id="Phobius"/>
    </source>
</evidence>
<accession>A0A495VUS2</accession>
<dbReference type="AlphaFoldDB" id="A0A495VUS2"/>
<gene>
    <name evidence="2" type="ORF">C8E97_1650</name>
</gene>
<dbReference type="EMBL" id="RBXO01000001">
    <property type="protein sequence ID" value="RKT53099.1"/>
    <property type="molecule type" value="Genomic_DNA"/>
</dbReference>
<keyword evidence="1" id="KW-1133">Transmembrane helix</keyword>
<evidence type="ECO:0000313" key="3">
    <source>
        <dbReference type="Proteomes" id="UP000282084"/>
    </source>
</evidence>
<reference evidence="2 3" key="1">
    <citation type="submission" date="2018-10" db="EMBL/GenBank/DDBJ databases">
        <title>Sequencing the genomes of 1000 actinobacteria strains.</title>
        <authorList>
            <person name="Klenk H.-P."/>
        </authorList>
    </citation>
    <scope>NUCLEOTIDE SEQUENCE [LARGE SCALE GENOMIC DNA]</scope>
    <source>
        <strain evidence="2 3">DSM 43800</strain>
    </source>
</reference>
<feature type="transmembrane region" description="Helical" evidence="1">
    <location>
        <begin position="12"/>
        <end position="33"/>
    </location>
</feature>